<accession>A0AAD1R6H6</accession>
<organism evidence="1 2">
    <name type="scientific">Pelobates cultripes</name>
    <name type="common">Western spadefoot toad</name>
    <dbReference type="NCBI Taxonomy" id="61616"/>
    <lineage>
        <taxon>Eukaryota</taxon>
        <taxon>Metazoa</taxon>
        <taxon>Chordata</taxon>
        <taxon>Craniata</taxon>
        <taxon>Vertebrata</taxon>
        <taxon>Euteleostomi</taxon>
        <taxon>Amphibia</taxon>
        <taxon>Batrachia</taxon>
        <taxon>Anura</taxon>
        <taxon>Pelobatoidea</taxon>
        <taxon>Pelobatidae</taxon>
        <taxon>Pelobates</taxon>
    </lineage>
</organism>
<name>A0AAD1R6H6_PELCU</name>
<reference evidence="1" key="1">
    <citation type="submission" date="2022-03" db="EMBL/GenBank/DDBJ databases">
        <authorList>
            <person name="Alioto T."/>
            <person name="Alioto T."/>
            <person name="Gomez Garrido J."/>
        </authorList>
    </citation>
    <scope>NUCLEOTIDE SEQUENCE</scope>
</reference>
<gene>
    <name evidence="1" type="ORF">PECUL_23A037695</name>
</gene>
<keyword evidence="2" id="KW-1185">Reference proteome</keyword>
<dbReference type="AlphaFoldDB" id="A0AAD1R6H6"/>
<proteinExistence type="predicted"/>
<evidence type="ECO:0000313" key="1">
    <source>
        <dbReference type="EMBL" id="CAH2224944.1"/>
    </source>
</evidence>
<dbReference type="EMBL" id="OW240912">
    <property type="protein sequence ID" value="CAH2224944.1"/>
    <property type="molecule type" value="Genomic_DNA"/>
</dbReference>
<evidence type="ECO:0000313" key="2">
    <source>
        <dbReference type="Proteomes" id="UP001295444"/>
    </source>
</evidence>
<dbReference type="Proteomes" id="UP001295444">
    <property type="component" value="Chromosome 01"/>
</dbReference>
<sequence length="298" mass="34295">MLSKQAQRALIGWEAHSPRIITASFRTKQKKVKLNIIQSYTSTNDSDTEDKDEFYNRLQKIVETFRARDILILVGGLDPTIQDMNKSWGYMDCETSLKNKFEVLHELHEKGERIGVQASWQTIKDTLRTACQEVVGAKKHHHKDWITPETLGKIEERKQKKVAVNNSRTRVEKANAQVEYAEVHRAVKKSIRKDKKDYIDGLAAEAEQAAYNGNMKQLYNTTKKLSGKYSTPERTVKDKEVKVITILAQQMNRLSEHFKELLNRPAPLNPRDINPANEDLPINCSKPTREEIRKAITL</sequence>
<protein>
    <submittedName>
        <fullName evidence="1">Uncharacterized protein</fullName>
    </submittedName>
</protein>